<feature type="non-terminal residue" evidence="1">
    <location>
        <position position="1"/>
    </location>
</feature>
<comment type="caution">
    <text evidence="1">The sequence shown here is derived from an EMBL/GenBank/DDBJ whole genome shotgun (WGS) entry which is preliminary data.</text>
</comment>
<dbReference type="EMBL" id="BARV01041187">
    <property type="protein sequence ID" value="GAI48472.1"/>
    <property type="molecule type" value="Genomic_DNA"/>
</dbReference>
<evidence type="ECO:0000313" key="1">
    <source>
        <dbReference type="EMBL" id="GAI48472.1"/>
    </source>
</evidence>
<sequence length="53" mass="6016">FVCIGLETRFKELITVGGGKPAIAYWLAQTMNAFWTLGIVWILWSGWLFTPVL</sequence>
<gene>
    <name evidence="1" type="ORF">S06H3_62454</name>
</gene>
<accession>X1NWR2</accession>
<protein>
    <submittedName>
        <fullName evidence="1">Uncharacterized protein</fullName>
    </submittedName>
</protein>
<name>X1NWR2_9ZZZZ</name>
<proteinExistence type="predicted"/>
<reference evidence="1" key="1">
    <citation type="journal article" date="2014" name="Front. Microbiol.">
        <title>High frequency of phylogenetically diverse reductive dehalogenase-homologous genes in deep subseafloor sedimentary metagenomes.</title>
        <authorList>
            <person name="Kawai M."/>
            <person name="Futagami T."/>
            <person name="Toyoda A."/>
            <person name="Takaki Y."/>
            <person name="Nishi S."/>
            <person name="Hori S."/>
            <person name="Arai W."/>
            <person name="Tsubouchi T."/>
            <person name="Morono Y."/>
            <person name="Uchiyama I."/>
            <person name="Ito T."/>
            <person name="Fujiyama A."/>
            <person name="Inagaki F."/>
            <person name="Takami H."/>
        </authorList>
    </citation>
    <scope>NUCLEOTIDE SEQUENCE</scope>
    <source>
        <strain evidence="1">Expedition CK06-06</strain>
    </source>
</reference>
<dbReference type="AlphaFoldDB" id="X1NWR2"/>
<organism evidence="1">
    <name type="scientific">marine sediment metagenome</name>
    <dbReference type="NCBI Taxonomy" id="412755"/>
    <lineage>
        <taxon>unclassified sequences</taxon>
        <taxon>metagenomes</taxon>
        <taxon>ecological metagenomes</taxon>
    </lineage>
</organism>